<dbReference type="NCBIfam" id="TIGR01525">
    <property type="entry name" value="ATPase-IB_hvy"/>
    <property type="match status" value="1"/>
</dbReference>
<dbReference type="SUPFAM" id="SSF81665">
    <property type="entry name" value="Calcium ATPase, transmembrane domain M"/>
    <property type="match status" value="1"/>
</dbReference>
<dbReference type="GO" id="GO:0015086">
    <property type="term" value="F:cadmium ion transmembrane transporter activity"/>
    <property type="evidence" value="ECO:0007669"/>
    <property type="project" value="TreeGrafter"/>
</dbReference>
<feature type="domain" description="P-type ATPase A" evidence="9">
    <location>
        <begin position="136"/>
        <end position="234"/>
    </location>
</feature>
<keyword evidence="8" id="KW-1003">Cell membrane</keyword>
<keyword evidence="5 8" id="KW-0472">Membrane</keyword>
<dbReference type="OrthoDB" id="9807843at2"/>
<keyword evidence="11" id="KW-1185">Reference proteome</keyword>
<dbReference type="EMBL" id="CP032695">
    <property type="protein sequence ID" value="AYG63578.1"/>
    <property type="molecule type" value="Genomic_DNA"/>
</dbReference>
<dbReference type="Gene3D" id="3.40.1110.10">
    <property type="entry name" value="Calcium-transporting ATPase, cytoplasmic domain N"/>
    <property type="match status" value="1"/>
</dbReference>
<dbReference type="GO" id="GO:0005886">
    <property type="term" value="C:plasma membrane"/>
    <property type="evidence" value="ECO:0007669"/>
    <property type="project" value="UniProtKB-SubCell"/>
</dbReference>
<dbReference type="GO" id="GO:0046872">
    <property type="term" value="F:metal ion binding"/>
    <property type="evidence" value="ECO:0007669"/>
    <property type="project" value="UniProtKB-KW"/>
</dbReference>
<comment type="similarity">
    <text evidence="2 8">Belongs to the cation transport ATPase (P-type) (TC 3.A.3) family. Type IB subfamily.</text>
</comment>
<dbReference type="Gene3D" id="3.40.50.1000">
    <property type="entry name" value="HAD superfamily/HAD-like"/>
    <property type="match status" value="1"/>
</dbReference>
<keyword evidence="4 8" id="KW-1133">Transmembrane helix</keyword>
<dbReference type="SUPFAM" id="SSF56784">
    <property type="entry name" value="HAD-like"/>
    <property type="match status" value="1"/>
</dbReference>
<feature type="transmembrane region" description="Helical" evidence="8">
    <location>
        <begin position="276"/>
        <end position="298"/>
    </location>
</feature>
<evidence type="ECO:0000256" key="1">
    <source>
        <dbReference type="ARBA" id="ARBA00004370"/>
    </source>
</evidence>
<evidence type="ECO:0000256" key="4">
    <source>
        <dbReference type="ARBA" id="ARBA00022989"/>
    </source>
</evidence>
<evidence type="ECO:0000256" key="7">
    <source>
        <dbReference type="ARBA" id="ARBA00047308"/>
    </source>
</evidence>
<dbReference type="PANTHER" id="PTHR48085:SF5">
    <property type="entry name" value="CADMIUM_ZINC-TRANSPORTING ATPASE HMA4-RELATED"/>
    <property type="match status" value="1"/>
</dbReference>
<feature type="transmembrane region" description="Helical" evidence="8">
    <location>
        <begin position="55"/>
        <end position="75"/>
    </location>
</feature>
<dbReference type="Gene3D" id="2.70.150.10">
    <property type="entry name" value="Calcium-transporting ATPase, cytoplasmic transduction domain A"/>
    <property type="match status" value="1"/>
</dbReference>
<name>A0A387FZ25_9HYPH</name>
<sequence>MSEIADPSDKADVNRRSSIYSLILRTWPTLLLVLAATGLAAGALLQWFAFPSWSVLILVGATVAVLSALVLEVLFSLRKGEFGLDIIAALSMGAALWFGEYLASAIIAVMYAGGQFLESYAQKRAESGMTELLARAPRLALRITNAGLSDVPIAQVVPGDKLLVRKGDVIPVDGRIDGGLAVLNEAALTGESLPVRRDPGQMIMSGASNVGDAFEMTAVCSATESTYAGIVRLIAQARSSKAHMSRIADRYALAFLALTLTIAGLAAFLSADPTRIVAVLVVATPCPLILAVPVALVAGMSKSARTGVLIKGAGVLETLAAITVVVFDKTGTLTTGEPTVTRIETDLDPDELLALAASVDQASAHTVGRTVVEEAKRRGLRLSKPVMVTEVAGEGIEGFIGDRKVAVGGWSFVAARVGHMAQPLGAARRSAMIYVAVDGNCAGMILLEDPIRSDAPSAIENLRQSGVKRFTLATGDRKEVASAVGGALRLDAVKAELTPMEKVETVKMEAKYGRVMMVGDGVNDGPALAAADVGVAVGQRNLAAAAEAADVVLLRNDLRHIATSLDIARRSRTIALQSVYSGIGLSVLAMIVASFGYLTPVQGALLQEVIDIAVIFNALRAL</sequence>
<dbReference type="InterPro" id="IPR008250">
    <property type="entry name" value="ATPase_P-typ_transduc_dom_A_sf"/>
</dbReference>
<dbReference type="InterPro" id="IPR027256">
    <property type="entry name" value="P-typ_ATPase_IB"/>
</dbReference>
<feature type="transmembrane region" description="Helical" evidence="8">
    <location>
        <begin position="579"/>
        <end position="598"/>
    </location>
</feature>
<evidence type="ECO:0000256" key="5">
    <source>
        <dbReference type="ARBA" id="ARBA00023136"/>
    </source>
</evidence>
<dbReference type="InterPro" id="IPR018303">
    <property type="entry name" value="ATPase_P-typ_P_site"/>
</dbReference>
<geneLocation type="plasmid" evidence="11">
    <name>prccge525c</name>
</geneLocation>
<dbReference type="GO" id="GO:0005524">
    <property type="term" value="F:ATP binding"/>
    <property type="evidence" value="ECO:0007669"/>
    <property type="project" value="UniProtKB-UniRule"/>
</dbReference>
<comment type="catalytic activity">
    <reaction evidence="7">
        <text>Zn(2+)(in) + ATP + H2O = Zn(2+)(out) + ADP + phosphate + H(+)</text>
        <dbReference type="Rhea" id="RHEA:20621"/>
        <dbReference type="ChEBI" id="CHEBI:15377"/>
        <dbReference type="ChEBI" id="CHEBI:15378"/>
        <dbReference type="ChEBI" id="CHEBI:29105"/>
        <dbReference type="ChEBI" id="CHEBI:30616"/>
        <dbReference type="ChEBI" id="CHEBI:43474"/>
        <dbReference type="ChEBI" id="CHEBI:456216"/>
        <dbReference type="EC" id="7.2.2.12"/>
    </reaction>
</comment>
<evidence type="ECO:0000256" key="8">
    <source>
        <dbReference type="RuleBase" id="RU362081"/>
    </source>
</evidence>
<accession>A0A387FZ25</accession>
<evidence type="ECO:0000256" key="3">
    <source>
        <dbReference type="ARBA" id="ARBA00022692"/>
    </source>
</evidence>
<evidence type="ECO:0000313" key="11">
    <source>
        <dbReference type="Proteomes" id="UP000282195"/>
    </source>
</evidence>
<feature type="transmembrane region" description="Helical" evidence="8">
    <location>
        <begin position="251"/>
        <end position="270"/>
    </location>
</feature>
<keyword evidence="8" id="KW-0479">Metal-binding</keyword>
<proteinExistence type="inferred from homology"/>
<dbReference type="GO" id="GO:0016887">
    <property type="term" value="F:ATP hydrolysis activity"/>
    <property type="evidence" value="ECO:0007669"/>
    <property type="project" value="InterPro"/>
</dbReference>
<protein>
    <recommendedName>
        <fullName evidence="6">P-type Zn(2+) transporter</fullName>
        <ecNumber evidence="6">7.2.2.12</ecNumber>
    </recommendedName>
</protein>
<evidence type="ECO:0000313" key="10">
    <source>
        <dbReference type="EMBL" id="AYG63578.1"/>
    </source>
</evidence>
<dbReference type="InterPro" id="IPR023298">
    <property type="entry name" value="ATPase_P-typ_TM_dom_sf"/>
</dbReference>
<dbReference type="Pfam" id="PF00702">
    <property type="entry name" value="Hydrolase"/>
    <property type="match status" value="1"/>
</dbReference>
<evidence type="ECO:0000256" key="2">
    <source>
        <dbReference type="ARBA" id="ARBA00006024"/>
    </source>
</evidence>
<comment type="subcellular location">
    <subcellularLocation>
        <location evidence="8">Cell membrane</location>
    </subcellularLocation>
    <subcellularLocation>
        <location evidence="1">Membrane</location>
    </subcellularLocation>
</comment>
<organism evidence="10 11">
    <name type="scientific">Rhizobium jaguaris</name>
    <dbReference type="NCBI Taxonomy" id="1312183"/>
    <lineage>
        <taxon>Bacteria</taxon>
        <taxon>Pseudomonadati</taxon>
        <taxon>Pseudomonadota</taxon>
        <taxon>Alphaproteobacteria</taxon>
        <taxon>Hyphomicrobiales</taxon>
        <taxon>Rhizobiaceae</taxon>
        <taxon>Rhizobium/Agrobacterium group</taxon>
        <taxon>Rhizobium</taxon>
    </lineage>
</organism>
<dbReference type="Proteomes" id="UP000282195">
    <property type="component" value="Plasmid pRCCGE525c"/>
</dbReference>
<evidence type="ECO:0000259" key="9">
    <source>
        <dbReference type="Pfam" id="PF00122"/>
    </source>
</evidence>
<feature type="transmembrane region" description="Helical" evidence="8">
    <location>
        <begin position="30"/>
        <end position="49"/>
    </location>
</feature>
<keyword evidence="8" id="KW-0547">Nucleotide-binding</keyword>
<keyword evidence="3 8" id="KW-0812">Transmembrane</keyword>
<dbReference type="InterPro" id="IPR023214">
    <property type="entry name" value="HAD_sf"/>
</dbReference>
<dbReference type="InterPro" id="IPR001757">
    <property type="entry name" value="P_typ_ATPase"/>
</dbReference>
<dbReference type="Pfam" id="PF00122">
    <property type="entry name" value="E1-E2_ATPase"/>
    <property type="match status" value="1"/>
</dbReference>
<dbReference type="InterPro" id="IPR036412">
    <property type="entry name" value="HAD-like_sf"/>
</dbReference>
<dbReference type="KEGG" id="rjg:CCGE525_33615"/>
<evidence type="ECO:0000256" key="6">
    <source>
        <dbReference type="ARBA" id="ARBA00039097"/>
    </source>
</evidence>
<dbReference type="InterPro" id="IPR023299">
    <property type="entry name" value="ATPase_P-typ_cyto_dom_N"/>
</dbReference>
<dbReference type="PRINTS" id="PR00119">
    <property type="entry name" value="CATATPASE"/>
</dbReference>
<dbReference type="RefSeq" id="WP_120708477.1">
    <property type="nucleotide sequence ID" value="NZ_CP032695.1"/>
</dbReference>
<dbReference type="PROSITE" id="PS00154">
    <property type="entry name" value="ATPASE_E1_E2"/>
    <property type="match status" value="1"/>
</dbReference>
<dbReference type="NCBIfam" id="TIGR01494">
    <property type="entry name" value="ATPase_P-type"/>
    <property type="match status" value="1"/>
</dbReference>
<dbReference type="SUPFAM" id="SSF81653">
    <property type="entry name" value="Calcium ATPase, transduction domain A"/>
    <property type="match status" value="1"/>
</dbReference>
<dbReference type="InterPro" id="IPR051014">
    <property type="entry name" value="Cation_Transport_ATPase_IB"/>
</dbReference>
<dbReference type="GO" id="GO:0016463">
    <property type="term" value="F:P-type zinc transporter activity"/>
    <property type="evidence" value="ECO:0007669"/>
    <property type="project" value="UniProtKB-EC"/>
</dbReference>
<dbReference type="AlphaFoldDB" id="A0A387FZ25"/>
<keyword evidence="10" id="KW-0614">Plasmid</keyword>
<keyword evidence="8" id="KW-0067">ATP-binding</keyword>
<dbReference type="InterPro" id="IPR059000">
    <property type="entry name" value="ATPase_P-type_domA"/>
</dbReference>
<reference evidence="10 11" key="1">
    <citation type="submission" date="2018-10" db="EMBL/GenBank/DDBJ databases">
        <title>Rhizobium etli, R. leguminosarum and a new Rhizobium genospecies from Phaseolus dumosus.</title>
        <authorList>
            <person name="Ramirez-Puebla S.T."/>
            <person name="Rogel-Hernandez M.A."/>
            <person name="Guerrero G."/>
            <person name="Ormeno-Orrillo E."/>
            <person name="Martinez-Romero J.C."/>
            <person name="Negrete-Yankelevich S."/>
            <person name="Martinez-Romero E."/>
        </authorList>
    </citation>
    <scope>NUCLEOTIDE SEQUENCE [LARGE SCALE GENOMIC DNA]</scope>
    <source>
        <strain evidence="10 11">CCGE525</strain>
        <plasmid evidence="11">prccge525c</plasmid>
    </source>
</reference>
<gene>
    <name evidence="10" type="ORF">CCGE525_33615</name>
</gene>
<dbReference type="PANTHER" id="PTHR48085">
    <property type="entry name" value="CADMIUM/ZINC-TRANSPORTING ATPASE HMA2-RELATED"/>
    <property type="match status" value="1"/>
</dbReference>
<dbReference type="EC" id="7.2.2.12" evidence="6"/>